<feature type="domain" description="SPOR" evidence="1">
    <location>
        <begin position="2"/>
        <end position="83"/>
    </location>
</feature>
<reference evidence="2 3" key="1">
    <citation type="submission" date="2020-05" db="EMBL/GenBank/DDBJ databases">
        <title>Draft genome sequence of Desulfovibrio sp. strain HN2T.</title>
        <authorList>
            <person name="Ueno A."/>
            <person name="Tamazawa S."/>
            <person name="Tamamura S."/>
            <person name="Murakami T."/>
            <person name="Kiyama T."/>
            <person name="Inomata H."/>
            <person name="Amano Y."/>
            <person name="Miyakawa K."/>
            <person name="Tamaki H."/>
            <person name="Naganuma T."/>
            <person name="Kaneko K."/>
        </authorList>
    </citation>
    <scope>NUCLEOTIDE SEQUENCE [LARGE SCALE GENOMIC DNA]</scope>
    <source>
        <strain evidence="2 3">HN2</strain>
    </source>
</reference>
<dbReference type="InterPro" id="IPR036680">
    <property type="entry name" value="SPOR-like_sf"/>
</dbReference>
<evidence type="ECO:0000313" key="3">
    <source>
        <dbReference type="Proteomes" id="UP000503840"/>
    </source>
</evidence>
<proteinExistence type="predicted"/>
<evidence type="ECO:0000259" key="1">
    <source>
        <dbReference type="PROSITE" id="PS51724"/>
    </source>
</evidence>
<dbReference type="Pfam" id="PF05036">
    <property type="entry name" value="SPOR"/>
    <property type="match status" value="1"/>
</dbReference>
<name>A0A7J0BHA5_9BACT</name>
<dbReference type="Gene3D" id="3.30.70.1070">
    <property type="entry name" value="Sporulation related repeat"/>
    <property type="match status" value="1"/>
</dbReference>
<dbReference type="InterPro" id="IPR007730">
    <property type="entry name" value="SPOR-like_dom"/>
</dbReference>
<accession>A0A7J0BHA5</accession>
<keyword evidence="3" id="KW-1185">Reference proteome</keyword>
<dbReference type="EMBL" id="BLVO01000012">
    <property type="protein sequence ID" value="GFM32475.1"/>
    <property type="molecule type" value="Genomic_DNA"/>
</dbReference>
<dbReference type="Proteomes" id="UP000503840">
    <property type="component" value="Unassembled WGS sequence"/>
</dbReference>
<gene>
    <name evidence="2" type="ORF">DSM101010T_08400</name>
</gene>
<dbReference type="GO" id="GO:0042834">
    <property type="term" value="F:peptidoglycan binding"/>
    <property type="evidence" value="ECO:0007669"/>
    <property type="project" value="InterPro"/>
</dbReference>
<dbReference type="AlphaFoldDB" id="A0A7J0BHA5"/>
<dbReference type="PROSITE" id="PS51724">
    <property type="entry name" value="SPOR"/>
    <property type="match status" value="1"/>
</dbReference>
<dbReference type="SUPFAM" id="SSF110997">
    <property type="entry name" value="Sporulation related repeat"/>
    <property type="match status" value="1"/>
</dbReference>
<sequence length="83" mass="9141">MINIAGTFHVQIGAFSCPNEAKTLANKLVQQGFDSSNPTPVQRNGHSFWTVRVGSYPNIRQARSVHSSLVDQHPDVKIKAVLK</sequence>
<evidence type="ECO:0000313" key="2">
    <source>
        <dbReference type="EMBL" id="GFM32475.1"/>
    </source>
</evidence>
<protein>
    <recommendedName>
        <fullName evidence="1">SPOR domain-containing protein</fullName>
    </recommendedName>
</protein>
<comment type="caution">
    <text evidence="2">The sequence shown here is derived from an EMBL/GenBank/DDBJ whole genome shotgun (WGS) entry which is preliminary data.</text>
</comment>
<organism evidence="2 3">
    <name type="scientific">Desulfovibrio subterraneus</name>
    <dbReference type="NCBI Taxonomy" id="2718620"/>
    <lineage>
        <taxon>Bacteria</taxon>
        <taxon>Pseudomonadati</taxon>
        <taxon>Thermodesulfobacteriota</taxon>
        <taxon>Desulfovibrionia</taxon>
        <taxon>Desulfovibrionales</taxon>
        <taxon>Desulfovibrionaceae</taxon>
        <taxon>Desulfovibrio</taxon>
    </lineage>
</organism>
<dbReference type="RefSeq" id="WP_174404183.1">
    <property type="nucleotide sequence ID" value="NZ_BLVO01000012.1"/>
</dbReference>